<keyword evidence="6" id="KW-1185">Reference proteome</keyword>
<feature type="domain" description="Baseplate protein J-like barrel" evidence="2">
    <location>
        <begin position="91"/>
        <end position="179"/>
    </location>
</feature>
<comment type="caution">
    <text evidence="5">The sequence shown here is derived from an EMBL/GenBank/DDBJ whole genome shotgun (WGS) entry which is preliminary data.</text>
</comment>
<dbReference type="PANTHER" id="PTHR37829">
    <property type="entry name" value="PHAGE-LIKE ELEMENT PBSX PROTEIN XKDT"/>
    <property type="match status" value="1"/>
</dbReference>
<feature type="domain" description="Baseplate J-like central" evidence="3">
    <location>
        <begin position="201"/>
        <end position="279"/>
    </location>
</feature>
<feature type="domain" description="Baseplate J-like C-terminal" evidence="4">
    <location>
        <begin position="286"/>
        <end position="370"/>
    </location>
</feature>
<dbReference type="EMBL" id="RZNX01000001">
    <property type="protein sequence ID" value="RUT36629.1"/>
    <property type="molecule type" value="Genomic_DNA"/>
</dbReference>
<evidence type="ECO:0000313" key="6">
    <source>
        <dbReference type="Proteomes" id="UP000272464"/>
    </source>
</evidence>
<dbReference type="InterPro" id="IPR058530">
    <property type="entry name" value="Baseplate_J-like_C"/>
</dbReference>
<proteinExistence type="inferred from homology"/>
<sequence length="372" mass="39009">MGELPLYLEDQTEENILQRMLARVPSDIDISEGSFMWDAAAPAAFMLSEAALWAQQMLNRGFAATAYGDYLDLRCAEHGVVRREAAPAAGTVIFTGTPGSLIPSGTIVATPADEISGENSIDFATNRDVVLGEDGLGSVPVRAVVAGKNGNVPGGTITVMTSSVSGISAVTNEIETRGGADIESDESLLARFLEKVRSPGTSGNKAQYRQWAFEQPGVGGVQVQSLWKGPGTVGIYLLDSEKRAAGSEVVQAVQHYIDPTQDGQGQGAAPAGAVVTVMAAEEVPLNISVKLTLAGGSILANVKTMIEKGIRDYLKTVAFTDPLVRYTRIAAVLLDLSSIIDYADLTINGVSNTNLEIPQGKVAVLGTVNVGE</sequence>
<dbReference type="Proteomes" id="UP000272464">
    <property type="component" value="Unassembled WGS sequence"/>
</dbReference>
<accession>A0A433XRI0</accession>
<dbReference type="InterPro" id="IPR052399">
    <property type="entry name" value="Phage_Baseplate_Assmbl_Protein"/>
</dbReference>
<comment type="similarity">
    <text evidence="1">Belongs to the Mu gp47/PBSX XkdT family.</text>
</comment>
<dbReference type="Pfam" id="PF26078">
    <property type="entry name" value="Baseplate_J_M"/>
    <property type="match status" value="1"/>
</dbReference>
<dbReference type="InterPro" id="IPR006949">
    <property type="entry name" value="Barrel_Baseplate_J-like"/>
</dbReference>
<dbReference type="AlphaFoldDB" id="A0A433XRI0"/>
<dbReference type="Pfam" id="PF26079">
    <property type="entry name" value="Baseplate_J_C"/>
    <property type="match status" value="1"/>
</dbReference>
<dbReference type="RefSeq" id="WP_127198318.1">
    <property type="nucleotide sequence ID" value="NZ_RZNX01000001.1"/>
</dbReference>
<name>A0A433XRI0_9BACL</name>
<evidence type="ECO:0000259" key="2">
    <source>
        <dbReference type="Pfam" id="PF04865"/>
    </source>
</evidence>
<protein>
    <submittedName>
        <fullName evidence="5">Baseplate J/gp47 family protein</fullName>
    </submittedName>
</protein>
<reference evidence="5 6" key="1">
    <citation type="submission" date="2018-12" db="EMBL/GenBank/DDBJ databases">
        <authorList>
            <person name="Sun L."/>
            <person name="Chen Z."/>
        </authorList>
    </citation>
    <scope>NUCLEOTIDE SEQUENCE [LARGE SCALE GENOMIC DNA]</scope>
    <source>
        <strain evidence="5 6">3-5-3</strain>
    </source>
</reference>
<evidence type="ECO:0000313" key="5">
    <source>
        <dbReference type="EMBL" id="RUT36629.1"/>
    </source>
</evidence>
<evidence type="ECO:0000259" key="4">
    <source>
        <dbReference type="Pfam" id="PF26079"/>
    </source>
</evidence>
<dbReference type="Pfam" id="PF04865">
    <property type="entry name" value="Baseplate_J"/>
    <property type="match status" value="1"/>
</dbReference>
<dbReference type="PANTHER" id="PTHR37829:SF3">
    <property type="entry name" value="PROTEIN JAYE-RELATED"/>
    <property type="match status" value="1"/>
</dbReference>
<gene>
    <name evidence="5" type="ORF">EJP77_04945</name>
</gene>
<evidence type="ECO:0000259" key="3">
    <source>
        <dbReference type="Pfam" id="PF26078"/>
    </source>
</evidence>
<dbReference type="InterPro" id="IPR058531">
    <property type="entry name" value="Baseplate_J_M"/>
</dbReference>
<evidence type="ECO:0000256" key="1">
    <source>
        <dbReference type="ARBA" id="ARBA00038087"/>
    </source>
</evidence>
<dbReference type="OrthoDB" id="2554267at2"/>
<organism evidence="5 6">
    <name type="scientific">Paenibacillus zeisoli</name>
    <dbReference type="NCBI Taxonomy" id="2496267"/>
    <lineage>
        <taxon>Bacteria</taxon>
        <taxon>Bacillati</taxon>
        <taxon>Bacillota</taxon>
        <taxon>Bacilli</taxon>
        <taxon>Bacillales</taxon>
        <taxon>Paenibacillaceae</taxon>
        <taxon>Paenibacillus</taxon>
    </lineage>
</organism>